<dbReference type="PROSITE" id="PS50297">
    <property type="entry name" value="ANK_REP_REGION"/>
    <property type="match status" value="1"/>
</dbReference>
<proteinExistence type="predicted"/>
<dbReference type="SUPFAM" id="SSF48403">
    <property type="entry name" value="Ankyrin repeat"/>
    <property type="match status" value="1"/>
</dbReference>
<dbReference type="STRING" id="1231657.A0A1Y1YZ33"/>
<dbReference type="PANTHER" id="PTHR24173">
    <property type="entry name" value="ANKYRIN REPEAT CONTAINING"/>
    <property type="match status" value="1"/>
</dbReference>
<evidence type="ECO:0000256" key="1">
    <source>
        <dbReference type="ARBA" id="ARBA00022737"/>
    </source>
</evidence>
<accession>A0A1Y1YZ33</accession>
<feature type="repeat" description="ANK" evidence="3">
    <location>
        <begin position="84"/>
        <end position="121"/>
    </location>
</feature>
<keyword evidence="2 3" id="KW-0040">ANK repeat</keyword>
<dbReference type="AlphaFoldDB" id="A0A1Y1YZ33"/>
<dbReference type="EMBL" id="MCFA01000148">
    <property type="protein sequence ID" value="ORY03308.1"/>
    <property type="molecule type" value="Genomic_DNA"/>
</dbReference>
<dbReference type="InterPro" id="IPR002110">
    <property type="entry name" value="Ankyrin_rpt"/>
</dbReference>
<evidence type="ECO:0000256" key="2">
    <source>
        <dbReference type="ARBA" id="ARBA00023043"/>
    </source>
</evidence>
<dbReference type="OrthoDB" id="3763357at2759"/>
<dbReference type="SMART" id="SM00248">
    <property type="entry name" value="ANK"/>
    <property type="match status" value="2"/>
</dbReference>
<keyword evidence="1" id="KW-0677">Repeat</keyword>
<dbReference type="Gene3D" id="1.25.40.20">
    <property type="entry name" value="Ankyrin repeat-containing domain"/>
    <property type="match status" value="1"/>
</dbReference>
<sequence>MPTVESLIGPLQDLRVTSCEEPSTVRFKDATETYDQWNQIKLPAPRKWVYNVYNGCADGRSWEVWLYLQISSERHFLIKGVDLEGNTALIRAASGTDAMLSNTEVLKLLIEAGVDMNARNKRRRTALMEAALWGRLEHVKLMLRKGAIGQLQDDCGDRAADLARPLEKYGLERFKRSRRNKHVERPYFDNRERCKIAELLGGLLDIAPSGSQVASVNPFPTDDRIPSEEKLHHTQVGHYPVKLWERRLVQKFRLAKSDKAIAYLYRGDQYPPIYAMSGYSHPSCSISKYIAGSWAKEAQRISQ</sequence>
<dbReference type="InterPro" id="IPR036770">
    <property type="entry name" value="Ankyrin_rpt-contain_sf"/>
</dbReference>
<evidence type="ECO:0000313" key="5">
    <source>
        <dbReference type="Proteomes" id="UP000193144"/>
    </source>
</evidence>
<dbReference type="PANTHER" id="PTHR24173:SF74">
    <property type="entry name" value="ANKYRIN REPEAT DOMAIN-CONTAINING PROTEIN 16"/>
    <property type="match status" value="1"/>
</dbReference>
<dbReference type="Proteomes" id="UP000193144">
    <property type="component" value="Unassembled WGS sequence"/>
</dbReference>
<reference evidence="4 5" key="1">
    <citation type="submission" date="2016-07" db="EMBL/GenBank/DDBJ databases">
        <title>Pervasive Adenine N6-methylation of Active Genes in Fungi.</title>
        <authorList>
            <consortium name="DOE Joint Genome Institute"/>
            <person name="Mondo S.J."/>
            <person name="Dannebaum R.O."/>
            <person name="Kuo R.C."/>
            <person name="Labutti K."/>
            <person name="Haridas S."/>
            <person name="Kuo A."/>
            <person name="Salamov A."/>
            <person name="Ahrendt S.R."/>
            <person name="Lipzen A."/>
            <person name="Sullivan W."/>
            <person name="Andreopoulos W.B."/>
            <person name="Clum A."/>
            <person name="Lindquist E."/>
            <person name="Daum C."/>
            <person name="Ramamoorthy G.K."/>
            <person name="Gryganskyi A."/>
            <person name="Culley D."/>
            <person name="Magnuson J.K."/>
            <person name="James T.Y."/>
            <person name="O'Malley M.A."/>
            <person name="Stajich J.E."/>
            <person name="Spatafora J.W."/>
            <person name="Visel A."/>
            <person name="Grigoriev I.V."/>
        </authorList>
    </citation>
    <scope>NUCLEOTIDE SEQUENCE [LARGE SCALE GENOMIC DNA]</scope>
    <source>
        <strain evidence="4 5">CBS 115471</strain>
    </source>
</reference>
<dbReference type="PROSITE" id="PS50088">
    <property type="entry name" value="ANK_REPEAT"/>
    <property type="match status" value="1"/>
</dbReference>
<name>A0A1Y1YZ33_9PLEO</name>
<comment type="caution">
    <text evidence="4">The sequence shown here is derived from an EMBL/GenBank/DDBJ whole genome shotgun (WGS) entry which is preliminary data.</text>
</comment>
<gene>
    <name evidence="4" type="ORF">BCR34DRAFT_667443</name>
</gene>
<organism evidence="4 5">
    <name type="scientific">Clohesyomyces aquaticus</name>
    <dbReference type="NCBI Taxonomy" id="1231657"/>
    <lineage>
        <taxon>Eukaryota</taxon>
        <taxon>Fungi</taxon>
        <taxon>Dikarya</taxon>
        <taxon>Ascomycota</taxon>
        <taxon>Pezizomycotina</taxon>
        <taxon>Dothideomycetes</taxon>
        <taxon>Pleosporomycetidae</taxon>
        <taxon>Pleosporales</taxon>
        <taxon>Lindgomycetaceae</taxon>
        <taxon>Clohesyomyces</taxon>
    </lineage>
</organism>
<keyword evidence="5" id="KW-1185">Reference proteome</keyword>
<dbReference type="Pfam" id="PF12796">
    <property type="entry name" value="Ank_2"/>
    <property type="match status" value="1"/>
</dbReference>
<protein>
    <submittedName>
        <fullName evidence="4">Uncharacterized protein</fullName>
    </submittedName>
</protein>
<evidence type="ECO:0000256" key="3">
    <source>
        <dbReference type="PROSITE-ProRule" id="PRU00023"/>
    </source>
</evidence>
<evidence type="ECO:0000313" key="4">
    <source>
        <dbReference type="EMBL" id="ORY03308.1"/>
    </source>
</evidence>